<dbReference type="KEGG" id="xal:XALC_2290"/>
<dbReference type="PATRIC" id="fig|29447.3.peg.2254"/>
<keyword evidence="4" id="KW-1185">Reference proteome</keyword>
<dbReference type="Pfam" id="PF21726">
    <property type="entry name" value="DUF6862"/>
    <property type="match status" value="1"/>
</dbReference>
<evidence type="ECO:0000259" key="2">
    <source>
        <dbReference type="SMART" id="SM00912"/>
    </source>
</evidence>
<dbReference type="Gene3D" id="2.160.20.10">
    <property type="entry name" value="Single-stranded right-handed beta-helix, Pectin lyase-like"/>
    <property type="match status" value="1"/>
</dbReference>
<accession>D2U953</accession>
<dbReference type="Pfam" id="PF05594">
    <property type="entry name" value="Fil_haemagg"/>
    <property type="match status" value="13"/>
</dbReference>
<proteinExistence type="predicted"/>
<dbReference type="InterPro" id="IPR024973">
    <property type="entry name" value="ESPR"/>
</dbReference>
<feature type="compositionally biased region" description="Basic and acidic residues" evidence="1">
    <location>
        <begin position="2914"/>
        <end position="2924"/>
    </location>
</feature>
<dbReference type="SUPFAM" id="SSF51126">
    <property type="entry name" value="Pectin lyase-like"/>
    <property type="match status" value="1"/>
</dbReference>
<dbReference type="RefSeq" id="WP_012916769.1">
    <property type="nucleotide sequence ID" value="NC_013722.1"/>
</dbReference>
<protein>
    <submittedName>
        <fullName evidence="3">Putative hemagglutinin/hemolysin-related protein</fullName>
    </submittedName>
</protein>
<dbReference type="InterPro" id="IPR010069">
    <property type="entry name" value="CdiA_FHA1_rpt"/>
</dbReference>
<feature type="region of interest" description="Disordered" evidence="1">
    <location>
        <begin position="2911"/>
        <end position="2931"/>
    </location>
</feature>
<dbReference type="InterPro" id="IPR011050">
    <property type="entry name" value="Pectin_lyase_fold/virulence"/>
</dbReference>
<evidence type="ECO:0000313" key="3">
    <source>
        <dbReference type="EMBL" id="CBA16771.1"/>
    </source>
</evidence>
<gene>
    <name evidence="3" type="ordered locus">XALc_2290</name>
</gene>
<dbReference type="STRING" id="380358.XALC_2290"/>
<feature type="compositionally biased region" description="Polar residues" evidence="1">
    <location>
        <begin position="404"/>
        <end position="414"/>
    </location>
</feature>
<dbReference type="Pfam" id="PF13332">
    <property type="entry name" value="Fil_haemagg_2"/>
    <property type="match status" value="3"/>
</dbReference>
<dbReference type="Pfam" id="PF05860">
    <property type="entry name" value="TPS"/>
    <property type="match status" value="1"/>
</dbReference>
<dbReference type="InterPro" id="IPR012334">
    <property type="entry name" value="Pectin_lyas_fold"/>
</dbReference>
<dbReference type="eggNOG" id="COG3210">
    <property type="taxonomic scope" value="Bacteria"/>
</dbReference>
<reference evidence="3 4" key="1">
    <citation type="journal article" date="2009" name="BMC Genomics">
        <title>The complete genome sequence of Xanthomonas albilineans provides new insights into the reductive genome evolution of the xylem-limited Xanthomonadaceae.</title>
        <authorList>
            <person name="Pieretti I."/>
            <person name="Royer M."/>
            <person name="Barbe V."/>
            <person name="Carrere S."/>
            <person name="Koebnik R."/>
            <person name="Cociancich S."/>
            <person name="Couloux A."/>
            <person name="Darrasse A."/>
            <person name="Gouzy J."/>
            <person name="Jacques M.A."/>
            <person name="Lauber E."/>
            <person name="Manceau C."/>
            <person name="Mangenot S."/>
            <person name="Poussier S."/>
            <person name="Segurens B."/>
            <person name="Szurek B."/>
            <person name="Verdier V."/>
            <person name="Arlat M."/>
            <person name="Rott P."/>
        </authorList>
    </citation>
    <scope>NUCLEOTIDE SEQUENCE [LARGE SCALE GENOMIC DNA]</scope>
    <source>
        <strain evidence="4">GPE PC73 / CFBP 7063</strain>
    </source>
</reference>
<feature type="compositionally biased region" description="Low complexity" evidence="1">
    <location>
        <begin position="2154"/>
        <end position="2171"/>
    </location>
</feature>
<evidence type="ECO:0000256" key="1">
    <source>
        <dbReference type="SAM" id="MobiDB-lite"/>
    </source>
</evidence>
<feature type="domain" description="Filamentous haemagglutinin FhaB/tRNA nuclease CdiA-like TPS" evidence="2">
    <location>
        <begin position="87"/>
        <end position="205"/>
    </location>
</feature>
<dbReference type="NCBIfam" id="TIGR01901">
    <property type="entry name" value="adhes_NPXG"/>
    <property type="match status" value="1"/>
</dbReference>
<feature type="region of interest" description="Disordered" evidence="1">
    <location>
        <begin position="2580"/>
        <end position="2602"/>
    </location>
</feature>
<feature type="region of interest" description="Disordered" evidence="1">
    <location>
        <begin position="404"/>
        <end position="462"/>
    </location>
</feature>
<feature type="region of interest" description="Disordered" evidence="1">
    <location>
        <begin position="2140"/>
        <end position="2179"/>
    </location>
</feature>
<sequence length="3709" mass="370910">MNRIYRLVFNRALRVWQVASEQVRRPAGSALRGADAGPTRMTHLCWALCWVLAGVGVSGAVQAQSAGRIVGDPTAPGAQRPTVLNAANGVPLVNITTPSAAGVSRNNYSQFDVGGQGAILNNSPVQSQTQLGGWVQGNPWLSTGAKVILNEVNGPVSHLGGYVEVAGARAEVVIANPAGIQVDGGGFLNASRVTLTTGTPLVSNGALDGYRVSGGTIQIMGAGLDSRGADYTGLLARAVQINAGIWANQVQAVLGSNVVSADQHQITAQAASGAAPAFALDVGALGGMFANKIWLIGNEHGVGVRNAGNLGAQAGELVVTVDGRLENSGALQSQQDTQIAASGGIANAGVVSARGTLQVSTAADVDNRGGTLNAQRLQIAAATLRNQGGKIEQTGMQALGVNAGSLSNRTQGSLGTVPGSDGQGNTPAPGPGTGTSTDTGGAGNTASSGTTPNAGSGQTTAGAPLAPGLLTVTGALDNDGGRIDGAGPIAVSVAAGLDNSGGRLGVAALSVRGDLRNQAGTLAVYGDADLQLGALVNDQGHLDVANALGLNAASLSNQGGSLRHGGSDATAWHVQGLLDNTGGVLSSNAAAWQLDAQTVVNVNGRIAHSGTQGLSLTAQNWSGAGGQIATPGALVWRAGSIDHRAATASASVLDVQADSLDNRGGGLLSTGTQAASVQVRDLLDNGTGGSIASNGDLRLGAGTFGNAGGQVQQAGNGMLRIAAGSLAGSGGRLLSNGGLTVSGGAIDLSGGTTSAQWIGISADSLSTAGGTLLAAGHDGAQLTIGGTLDNTAGTLSSNGDVTVQAGRVLNRGGSVVAAGGAALQIAAASVLDNSQGGRLAASGDVSVRAAALDNTQGAIEHAGAGTLSVAAQTLQGAGGKLLTQGSLQLSGGDLELGAGSTTQAKQITLVADTLNNAGGHLMATGDQAMTLRLSGALDNDGGSIAGNGALAVQAGALSNRGGTLTAAGSAESDIVVSGQLDNTQGTVASNGSLLSIAADQLINAHGTLSHTGSQGLRLTANGVTNTQGSIVSSAALTLAANTVDQRQGTLGAASLQVQAGTLDNSGGGRIVASGNAASVLHAQRLNNAGGTVASNGDLTLQATSLDNTQGAIQHAGSGQLQIAADTLSGSGGSIVSNGTLGITGQNTDLSHGTTSAQTIGIATGTLSTAGGHLTASGTQALNLNVGGTLDNTGGTIAGNGVLALNAQRLLNAQGSVQAAGQGLSTLRIAQDVQNQQGKLLLGGAGQFNAASLANQGGIVSAAGNALQMQVDGALDNHAHGVISSAGQLALTAGTLDNSSTGTVVAGSDLSGQIGGALDNDAGILQASGAVQLQSAGLSNRAGSVVGGTLSVDTQGQALDNSGGTLGSQNGALALHSGALINAGGRVQAKTDLSVQTDGQAIVNTGSGANGGLLAGGHLQVDGGRLDNRGGVVFAQGDARLGLGSVDNSAAGSLSAAGNLALNAATLNNAGGRVQGGQSLALALGGDLNNQAGLLAANGLLSLTAATLDNRNTFTASNALGVQAGQLQLRAQALNNQQGQLLSNGASSMQLSAWLDNSGGRIASGGSLNTHADAVTNTAGMLRSQGNQFLAARALSGDGQVQSQGDLGLSLHESLTNTGQLIANGNLSVHTDGDLLNQGVLRANTLDLSAANVDNAASGEMSSQGVTHVQASGQLTNRGLIDGALTQLQAGTVDNVGTGRVYGDHVAIAAGTLLNRAESVAGVTHAATVAARQRLDIGVGQLTNTDSALLYSDGDAAIGGALDGNSQATGNANRVDNLGSTIEIAGTLALHASALNNIRQNVVITQTTTTAAPVRLDQPSWRNNGQNAHNDLRSTSNYSAYEVYYLNPQDILQDTVYTTPDGYQVHQATIRLTPQTSAYFFASGALYGATGERSRLDPRTGTVTIYYTGRDDNNINPDQVSSGASDPFAGMSEHEPGAPEFHYESDTLTYSNAYGTCTRNCVRLIAQYAYTDPNHILSHPQGTGGGGLDDNEQYRIATRTTMQDVLQPGVGPDAVIHSGGAMHLVTDNLHNTYARIAAGGDLSIDGITGAASVTNLAQTLYRTDSFNNVSHAYNGTTRQWSNPSISVQIGQIGGSITSGGTLHIDVGTLSNLNQGRAAPNVQDGSVLANLGVQGAQGAVSGGGVGPLHGPGGVSGSSAAQAQSSGAQRASTGNASAMDAVSGQGTVGGSVAVNAAGGSPDRIVMGTPNTQLPSASLFSVQPNGGHALVETDPRFTNYRVWLSSDAQLRQLGYNADTMQQRLGDGYYEQKLVREQIGQLTGRRFLEGYSSDEAQYQALLEAGATVGKAWGLRPGVALTAAQMAQLTSDIVWLVAQTVTLPDGRTTTALVPQVYLRLHPGDLDSGGALLAGANVDAHVSGTLTNTGTIAGRQLVSLEAGRIEHLGGSISGNQVALSSASDIDIHGASVSAVDALSVRAAGNIDVASTVETLQGGGHQEAITRVAGLYVTGANGSGILSVVGGGDVTLQGAQVRNAGTDGVTQLVAGHDLTLGAQTLTHSTDATHDARNYQRSSETTHAVSSVQGAGDVVLAAGHDVTLQAAQIGAGKTLAVQAGHDIDSQAVVDSRTQSNSSVSKRHSLVTSTHDEHVQGTQLGAGSDIVMRAGNDLTLASTVVASQTGGIALAAGHDVALTATQEQHDSVVDEQTRKKKFLSSKTTTTHDESHDSLAVTSSLSGDTVQIAAGNDLLSQGAQIVGTGDVVLAAGNNLTLETAQNTHSEEHDSQRKKSGLFGNGGLSVTYGKQSLKTDTTSSTLTHTGSTVGSLDGNVTLVAGNTLAITGSDVMALQGDITAKAKDIAITEVHDTRDSTQKTAFKQGGLTASVTSAALNLAQGAVHSAQAGSQAKGDARMQALAGASAAYSAYGAGQAMGKLLSADSAKGVAQGAGLNVAITVGGSRSHSESTQHSDTSKGSTLHAGGNVTLIATGGGDDSNLLIRGSDVKAGNNLLLAADHDITVESAQDSSEQHSRSKSGSAAIGAAISYGAKGAAMGFTANASTAHGQGDGTDVTQRNSHLSAGNTATILSGNDTTLDGAVLSANTVMADVGGDLHIHSEQDTSHYASHDTAASASVTVGIGASGSASYSHSKVDGDFASVREQSGIQAGDGGFDITVHGNTDLKGAVIASTQAAIDQGRNQLTTGTLTVADITNTSHYKATGVNLSGGYAAGGSNGKSDGKSDGSSGDTASSQMPPTANQGSSWSWQNQGSGARGTAAGYDSKSGSQTSITHSGISGGDLTITDAAGQQAKSGKSIADTLAALNRDVHTGDSGNGLVKDWNGQQLQQQVTAGAEIMATFGQQASKAIGDYAEHKTNEAAAMRLQAANTTDPDQKAQLIAQADQLDSQWGANGTLRVLAHTAVGGLTGGVGGAAGAAAGTLTAPAVADALRNAGVTGPLADALTGLASTAAGAVAGGASGAATAGNEVANNYLNHQQITQLQSELASCSITGGCDEVVQKYVALSKSNDLALQQACSQDPSGSACQQGVREALSYVGDQSWKSYASFLTGAPYRAPLTQMDGDIKDSRKSTLDLVFGDRQVYAAINDIIPRADFFGAMARQTGAVWFAVAENQSRTNLSGPIFGLGDSYNKFWVGTVMEDWRSAAGNEIMSHGYDSFNKIYMDRSVDPVQWSLAQIGNEQRDPVLQKIHENYIKKMAWPSVELMQKIGGVENIFDPESRVDTGCRNMGFSNGCAGKAPGK</sequence>
<organism evidence="3 4">
    <name type="scientific">Xanthomonas albilineans (strain GPE PC73 / CFBP 7063)</name>
    <dbReference type="NCBI Taxonomy" id="380358"/>
    <lineage>
        <taxon>Bacteria</taxon>
        <taxon>Pseudomonadati</taxon>
        <taxon>Pseudomonadota</taxon>
        <taxon>Gammaproteobacteria</taxon>
        <taxon>Lysobacterales</taxon>
        <taxon>Lysobacteraceae</taxon>
        <taxon>Xanthomonas</taxon>
    </lineage>
</organism>
<dbReference type="OrthoDB" id="2664633at2"/>
<feature type="compositionally biased region" description="Polar residues" evidence="1">
    <location>
        <begin position="3233"/>
        <end position="3244"/>
    </location>
</feature>
<dbReference type="InterPro" id="IPR025157">
    <property type="entry name" value="Hemagglutinin_rpt"/>
</dbReference>
<dbReference type="Pfam" id="PF13018">
    <property type="entry name" value="ESPR"/>
    <property type="match status" value="1"/>
</dbReference>
<feature type="region of interest" description="Disordered" evidence="1">
    <location>
        <begin position="3183"/>
        <end position="3248"/>
    </location>
</feature>
<dbReference type="SMART" id="SM00912">
    <property type="entry name" value="Haemagg_act"/>
    <property type="match status" value="1"/>
</dbReference>
<dbReference type="InterPro" id="IPR008619">
    <property type="entry name" value="Filamentous_hemagglutn_rpt"/>
</dbReference>
<feature type="compositionally biased region" description="Low complexity" evidence="1">
    <location>
        <begin position="434"/>
        <end position="451"/>
    </location>
</feature>
<dbReference type="GO" id="GO:0003824">
    <property type="term" value="F:catalytic activity"/>
    <property type="evidence" value="ECO:0007669"/>
    <property type="project" value="UniProtKB-ARBA"/>
</dbReference>
<dbReference type="InterPro" id="IPR049271">
    <property type="entry name" value="DUF6862"/>
</dbReference>
<feature type="region of interest" description="Disordered" evidence="1">
    <location>
        <begin position="2730"/>
        <end position="2750"/>
    </location>
</feature>
<dbReference type="EMBL" id="FP565176">
    <property type="protein sequence ID" value="CBA16771.1"/>
    <property type="molecule type" value="Genomic_DNA"/>
</dbReference>
<feature type="compositionally biased region" description="Gly residues" evidence="1">
    <location>
        <begin position="2140"/>
        <end position="2153"/>
    </location>
</feature>
<dbReference type="Proteomes" id="UP000001890">
    <property type="component" value="Chromosome"/>
</dbReference>
<feature type="compositionally biased region" description="Low complexity" evidence="1">
    <location>
        <begin position="3193"/>
        <end position="3202"/>
    </location>
</feature>
<evidence type="ECO:0000313" key="4">
    <source>
        <dbReference type="Proteomes" id="UP000001890"/>
    </source>
</evidence>
<name>D2U953_XANAP</name>
<feature type="compositionally biased region" description="Polar residues" evidence="1">
    <location>
        <begin position="452"/>
        <end position="461"/>
    </location>
</feature>
<feature type="compositionally biased region" description="Low complexity" evidence="1">
    <location>
        <begin position="3209"/>
        <end position="3221"/>
    </location>
</feature>
<dbReference type="NCBIfam" id="TIGR01731">
    <property type="entry name" value="fil_hemag_20aa"/>
    <property type="match status" value="33"/>
</dbReference>
<dbReference type="InterPro" id="IPR008638">
    <property type="entry name" value="FhaB/CdiA-like_TPS"/>
</dbReference>